<dbReference type="RefSeq" id="WP_160682171.1">
    <property type="nucleotide sequence ID" value="NZ_WTYW01000001.1"/>
</dbReference>
<comment type="caution">
    <text evidence="7">The sequence shown here is derived from an EMBL/GenBank/DDBJ whole genome shotgun (WGS) entry which is preliminary data.</text>
</comment>
<protein>
    <submittedName>
        <fullName evidence="7">Sterol desaturase family protein</fullName>
    </submittedName>
</protein>
<evidence type="ECO:0000313" key="7">
    <source>
        <dbReference type="EMBL" id="MXO85816.1"/>
    </source>
</evidence>
<keyword evidence="3 5" id="KW-1133">Transmembrane helix</keyword>
<feature type="domain" description="Fatty acid hydroxylase" evidence="6">
    <location>
        <begin position="98"/>
        <end position="234"/>
    </location>
</feature>
<dbReference type="AlphaFoldDB" id="A0A844ZFA1"/>
<sequence length="280" mass="31932">MPRLPSVENLFDDAGLMRFAVFAGLFVLLVLLEQLFPRRSRSQPRRQRWVTNGALIVIDTLALRLILPVAALGMAGIAEARGWGLFNMIDWPVWLEIILCVVILDIAIYWQHVATHRVPLLWRLHKVHHVDRDLDTTSGFRFHPLEIVGSMIFKIALVALLGPAIVAVFIFELLLNAGSMFSHANLRLPPRLDRALRLALVTPDMHRIHHSTREHETNTNYGFSTSAWDRLFGTYRDDPQDGHERMTIGLDEYQDERPARLLPSLAIPFACSRPDASNRK</sequence>
<keyword evidence="8" id="KW-1185">Reference proteome</keyword>
<dbReference type="GO" id="GO:0005506">
    <property type="term" value="F:iron ion binding"/>
    <property type="evidence" value="ECO:0007669"/>
    <property type="project" value="InterPro"/>
</dbReference>
<name>A0A844ZFA1_9SPHN</name>
<evidence type="ECO:0000256" key="5">
    <source>
        <dbReference type="SAM" id="Phobius"/>
    </source>
</evidence>
<gene>
    <name evidence="7" type="ORF">GRI38_07195</name>
</gene>
<feature type="transmembrane region" description="Helical" evidence="5">
    <location>
        <begin position="91"/>
        <end position="110"/>
    </location>
</feature>
<feature type="transmembrane region" description="Helical" evidence="5">
    <location>
        <begin position="16"/>
        <end position="37"/>
    </location>
</feature>
<dbReference type="InterPro" id="IPR006694">
    <property type="entry name" value="Fatty_acid_hydroxylase"/>
</dbReference>
<evidence type="ECO:0000256" key="3">
    <source>
        <dbReference type="ARBA" id="ARBA00022989"/>
    </source>
</evidence>
<dbReference type="Proteomes" id="UP000433104">
    <property type="component" value="Unassembled WGS sequence"/>
</dbReference>
<evidence type="ECO:0000256" key="4">
    <source>
        <dbReference type="ARBA" id="ARBA00023136"/>
    </source>
</evidence>
<dbReference type="GO" id="GO:0008610">
    <property type="term" value="P:lipid biosynthetic process"/>
    <property type="evidence" value="ECO:0007669"/>
    <property type="project" value="InterPro"/>
</dbReference>
<feature type="transmembrane region" description="Helical" evidence="5">
    <location>
        <begin position="151"/>
        <end position="175"/>
    </location>
</feature>
<dbReference type="OrthoDB" id="9770329at2"/>
<evidence type="ECO:0000313" key="8">
    <source>
        <dbReference type="Proteomes" id="UP000433104"/>
    </source>
</evidence>
<accession>A0A844ZFA1</accession>
<feature type="transmembrane region" description="Helical" evidence="5">
    <location>
        <begin position="49"/>
        <end position="71"/>
    </location>
</feature>
<comment type="subcellular location">
    <subcellularLocation>
        <location evidence="1">Membrane</location>
    </subcellularLocation>
</comment>
<dbReference type="InterPro" id="IPR050307">
    <property type="entry name" value="Sterol_Desaturase_Related"/>
</dbReference>
<evidence type="ECO:0000259" key="6">
    <source>
        <dbReference type="Pfam" id="PF04116"/>
    </source>
</evidence>
<evidence type="ECO:0000256" key="1">
    <source>
        <dbReference type="ARBA" id="ARBA00004370"/>
    </source>
</evidence>
<dbReference type="EMBL" id="WTYW01000001">
    <property type="protein sequence ID" value="MXO85816.1"/>
    <property type="molecule type" value="Genomic_DNA"/>
</dbReference>
<dbReference type="Pfam" id="PF04116">
    <property type="entry name" value="FA_hydroxylase"/>
    <property type="match status" value="1"/>
</dbReference>
<dbReference type="GO" id="GO:0016491">
    <property type="term" value="F:oxidoreductase activity"/>
    <property type="evidence" value="ECO:0007669"/>
    <property type="project" value="InterPro"/>
</dbReference>
<organism evidence="7 8">
    <name type="scientific">Parapontixanthobacter aurantiacus</name>
    <dbReference type="NCBI Taxonomy" id="1463599"/>
    <lineage>
        <taxon>Bacteria</taxon>
        <taxon>Pseudomonadati</taxon>
        <taxon>Pseudomonadota</taxon>
        <taxon>Alphaproteobacteria</taxon>
        <taxon>Sphingomonadales</taxon>
        <taxon>Erythrobacteraceae</taxon>
        <taxon>Parapontixanthobacter</taxon>
    </lineage>
</organism>
<evidence type="ECO:0000256" key="2">
    <source>
        <dbReference type="ARBA" id="ARBA00022692"/>
    </source>
</evidence>
<proteinExistence type="predicted"/>
<dbReference type="PANTHER" id="PTHR11863">
    <property type="entry name" value="STEROL DESATURASE"/>
    <property type="match status" value="1"/>
</dbReference>
<keyword evidence="2 5" id="KW-0812">Transmembrane</keyword>
<dbReference type="GO" id="GO:0016020">
    <property type="term" value="C:membrane"/>
    <property type="evidence" value="ECO:0007669"/>
    <property type="project" value="UniProtKB-SubCell"/>
</dbReference>
<reference evidence="7 8" key="1">
    <citation type="submission" date="2019-12" db="EMBL/GenBank/DDBJ databases">
        <title>Genomic-based taxomic classification of the family Erythrobacteraceae.</title>
        <authorList>
            <person name="Xu L."/>
        </authorList>
    </citation>
    <scope>NUCLEOTIDE SEQUENCE [LARGE SCALE GENOMIC DNA]</scope>
    <source>
        <strain evidence="7 8">MCCC 1A09962</strain>
    </source>
</reference>
<keyword evidence="4 5" id="KW-0472">Membrane</keyword>